<dbReference type="Pfam" id="PF09917">
    <property type="entry name" value="DUF2147"/>
    <property type="match status" value="1"/>
</dbReference>
<accession>F2J3J9</accession>
<keyword evidence="4" id="KW-1185">Reference proteome</keyword>
<reference evidence="3 4" key="1">
    <citation type="journal article" date="2011" name="J. Bacteriol.">
        <title>Complete genome sequence of Polymorphum gilvum SL003B-26A1T, a crude oil-degrading bacterium from oil-polluted saline soil.</title>
        <authorList>
            <person name="Li S.G."/>
            <person name="Tang Y.Q."/>
            <person name="Nie Y."/>
            <person name="Cai M."/>
            <person name="Wu X.L."/>
        </authorList>
    </citation>
    <scope>NUCLEOTIDE SEQUENCE [LARGE SCALE GENOMIC DNA]</scope>
    <source>
        <strain evidence="4">LMG 25793 / CGMCC 1.9160 / SL003B-26A1</strain>
    </source>
</reference>
<dbReference type="eggNOG" id="COG4731">
    <property type="taxonomic scope" value="Bacteria"/>
</dbReference>
<dbReference type="EMBL" id="CP002568">
    <property type="protein sequence ID" value="ADZ71023.1"/>
    <property type="molecule type" value="Genomic_DNA"/>
</dbReference>
<dbReference type="KEGG" id="pgv:SL003B_2600"/>
<dbReference type="InterPro" id="IPR019223">
    <property type="entry name" value="DUF2147"/>
</dbReference>
<sequence length="156" mass="16481">MSMTAAGISSALALALALALGLGVLVASAATPARAAPDIAGDWLTPEGAVVRIEACGGAPCGRLVRFRPPPGLTMETTRDANNRDASKRARKVLGLTVLWQLAPAGDIWRGRTYDPRRGFSAVATLTAADRGRLTVRGCVRVLVELCESETWTRLR</sequence>
<evidence type="ECO:0000313" key="3">
    <source>
        <dbReference type="EMBL" id="ADZ71023.1"/>
    </source>
</evidence>
<evidence type="ECO:0000313" key="4">
    <source>
        <dbReference type="Proteomes" id="UP000008130"/>
    </source>
</evidence>
<evidence type="ECO:0000259" key="2">
    <source>
        <dbReference type="Pfam" id="PF09917"/>
    </source>
</evidence>
<feature type="chain" id="PRO_5003278739" description="DUF2147 domain-containing protein" evidence="1">
    <location>
        <begin position="30"/>
        <end position="156"/>
    </location>
</feature>
<keyword evidence="1" id="KW-0732">Signal</keyword>
<evidence type="ECO:0000256" key="1">
    <source>
        <dbReference type="SAM" id="SignalP"/>
    </source>
</evidence>
<protein>
    <recommendedName>
        <fullName evidence="2">DUF2147 domain-containing protein</fullName>
    </recommendedName>
</protein>
<dbReference type="HOGENOM" id="CLU_108869_1_2_5"/>
<dbReference type="Proteomes" id="UP000008130">
    <property type="component" value="Chromosome"/>
</dbReference>
<dbReference type="Gene3D" id="2.40.128.520">
    <property type="match status" value="1"/>
</dbReference>
<feature type="domain" description="DUF2147" evidence="2">
    <location>
        <begin position="41"/>
        <end position="154"/>
    </location>
</feature>
<dbReference type="PANTHER" id="PTHR36919:SF2">
    <property type="entry name" value="BLL6627 PROTEIN"/>
    <property type="match status" value="1"/>
</dbReference>
<dbReference type="STRING" id="991905.SL003B_2600"/>
<organism evidence="3 4">
    <name type="scientific">Polymorphum gilvum (strain LMG 25793 / CGMCC 1.9160 / SL003B-26A1)</name>
    <dbReference type="NCBI Taxonomy" id="991905"/>
    <lineage>
        <taxon>Bacteria</taxon>
        <taxon>Pseudomonadati</taxon>
        <taxon>Pseudomonadota</taxon>
        <taxon>Alphaproteobacteria</taxon>
        <taxon>Rhodobacterales</taxon>
        <taxon>Paracoccaceae</taxon>
        <taxon>Polymorphum</taxon>
    </lineage>
</organism>
<dbReference type="AlphaFoldDB" id="F2J3J9"/>
<dbReference type="PANTHER" id="PTHR36919">
    <property type="entry name" value="BLR1215 PROTEIN"/>
    <property type="match status" value="1"/>
</dbReference>
<name>F2J3J9_POLGS</name>
<dbReference type="RefSeq" id="WP_013653337.1">
    <property type="nucleotide sequence ID" value="NC_015259.1"/>
</dbReference>
<gene>
    <name evidence="3" type="ordered locus">SL003B_2600</name>
</gene>
<feature type="signal peptide" evidence="1">
    <location>
        <begin position="1"/>
        <end position="29"/>
    </location>
</feature>
<dbReference type="OrthoDB" id="9811671at2"/>
<dbReference type="PATRIC" id="fig|991905.3.peg.2662"/>
<proteinExistence type="predicted"/>